<protein>
    <submittedName>
        <fullName evidence="1">Uncharacterized protein</fullName>
    </submittedName>
</protein>
<dbReference type="AlphaFoldDB" id="A0A0F8YWD0"/>
<comment type="caution">
    <text evidence="1">The sequence shown here is derived from an EMBL/GenBank/DDBJ whole genome shotgun (WGS) entry which is preliminary data.</text>
</comment>
<accession>A0A0F8YWD0</accession>
<sequence>VANHVDGKITLIFNSAWGGIYNQSDGGGESNPRNGYGDCTEVYCHAGSAQTWGSSTPLVCDSCHGASSALPGRHSTHYANTLAATDRTGGNESISDQYIYNCGVCHPAMTHARGEVISGELTADVVFNSSIAGTGATNTGGGSSWADDMFNWTDATCSTYCHSDGTSLSSPFTPNDNDFNWATGEFGFGCESCHSSNAAATNTMDSGRHLAHMNSTIEHGDNFECDTCHADTVDSGNDAFIADKSNHVDTINTVVFNSVLLAINSNASFTQGADTCSNVYCHSDGADLTSYWSINWDDPVLDCKGCHGTVGGSTLGEPAYQNTGAGLANANSHKTHVEDGGFACKVCHLDTTDTNTHTLANGIHLDGVKNVVIWSPYDTNGGATSNYNGSGVGDKNCSAISCHGGGSPQWGGSLAC</sequence>
<name>A0A0F8YWD0_9ZZZZ</name>
<dbReference type="InterPro" id="IPR036280">
    <property type="entry name" value="Multihaem_cyt_sf"/>
</dbReference>
<proteinExistence type="predicted"/>
<reference evidence="1" key="1">
    <citation type="journal article" date="2015" name="Nature">
        <title>Complex archaea that bridge the gap between prokaryotes and eukaryotes.</title>
        <authorList>
            <person name="Spang A."/>
            <person name="Saw J.H."/>
            <person name="Jorgensen S.L."/>
            <person name="Zaremba-Niedzwiedzka K."/>
            <person name="Martijn J."/>
            <person name="Lind A.E."/>
            <person name="van Eijk R."/>
            <person name="Schleper C."/>
            <person name="Guy L."/>
            <person name="Ettema T.J."/>
        </authorList>
    </citation>
    <scope>NUCLEOTIDE SEQUENCE</scope>
</reference>
<dbReference type="SUPFAM" id="SSF48695">
    <property type="entry name" value="Multiheme cytochromes"/>
    <property type="match status" value="2"/>
</dbReference>
<dbReference type="NCBIfam" id="TIGR01904">
    <property type="entry name" value="GSu_C4xC__C2xCH"/>
    <property type="match status" value="2"/>
</dbReference>
<dbReference type="Pfam" id="PF09698">
    <property type="entry name" value="GSu_C4xC__C2xCH"/>
    <property type="match status" value="2"/>
</dbReference>
<dbReference type="InterPro" id="IPR010176">
    <property type="entry name" value="C4xCH_C2xCH_motif_GEOSU"/>
</dbReference>
<organism evidence="1">
    <name type="scientific">marine sediment metagenome</name>
    <dbReference type="NCBI Taxonomy" id="412755"/>
    <lineage>
        <taxon>unclassified sequences</taxon>
        <taxon>metagenomes</taxon>
        <taxon>ecological metagenomes</taxon>
    </lineage>
</organism>
<feature type="non-terminal residue" evidence="1">
    <location>
        <position position="1"/>
    </location>
</feature>
<gene>
    <name evidence="1" type="ORF">LCGC14_2770540</name>
</gene>
<feature type="non-terminal residue" evidence="1">
    <location>
        <position position="416"/>
    </location>
</feature>
<dbReference type="EMBL" id="LAZR01051180">
    <property type="protein sequence ID" value="KKK85713.1"/>
    <property type="molecule type" value="Genomic_DNA"/>
</dbReference>
<evidence type="ECO:0000313" key="1">
    <source>
        <dbReference type="EMBL" id="KKK85713.1"/>
    </source>
</evidence>